<feature type="compositionally biased region" description="Gly residues" evidence="1">
    <location>
        <begin position="37"/>
        <end position="50"/>
    </location>
</feature>
<evidence type="ECO:0000313" key="3">
    <source>
        <dbReference type="Proteomes" id="UP000233469"/>
    </source>
</evidence>
<dbReference type="VEuPathDB" id="FungiDB:RhiirA1_475234"/>
<organism evidence="2 3">
    <name type="scientific">Rhizophagus irregularis</name>
    <dbReference type="NCBI Taxonomy" id="588596"/>
    <lineage>
        <taxon>Eukaryota</taxon>
        <taxon>Fungi</taxon>
        <taxon>Fungi incertae sedis</taxon>
        <taxon>Mucoromycota</taxon>
        <taxon>Glomeromycotina</taxon>
        <taxon>Glomeromycetes</taxon>
        <taxon>Glomerales</taxon>
        <taxon>Glomeraceae</taxon>
        <taxon>Rhizophagus</taxon>
    </lineage>
</organism>
<dbReference type="VEuPathDB" id="FungiDB:FUN_009477"/>
<proteinExistence type="predicted"/>
<feature type="compositionally biased region" description="Polar residues" evidence="1">
    <location>
        <begin position="152"/>
        <end position="164"/>
    </location>
</feature>
<name>A0A2N1MDT2_9GLOM</name>
<feature type="region of interest" description="Disordered" evidence="1">
    <location>
        <begin position="143"/>
        <end position="166"/>
    </location>
</feature>
<reference evidence="2 3" key="2">
    <citation type="submission" date="2017-10" db="EMBL/GenBank/DDBJ databases">
        <title>Extensive intraspecific genome diversity in a model arbuscular mycorrhizal fungus.</title>
        <authorList>
            <person name="Chen E.C.H."/>
            <person name="Morin E."/>
            <person name="Baudet D."/>
            <person name="Noel J."/>
            <person name="Ndikumana S."/>
            <person name="Charron P."/>
            <person name="St-Onge C."/>
            <person name="Giorgi J."/>
            <person name="Grigoriev I.V."/>
            <person name="Roux C."/>
            <person name="Martin F.M."/>
            <person name="Corradi N."/>
        </authorList>
    </citation>
    <scope>NUCLEOTIDE SEQUENCE [LARGE SCALE GENOMIC DNA]</scope>
    <source>
        <strain evidence="2 3">C2</strain>
    </source>
</reference>
<feature type="compositionally biased region" description="Basic residues" evidence="1">
    <location>
        <begin position="24"/>
        <end position="35"/>
    </location>
</feature>
<feature type="region of interest" description="Disordered" evidence="1">
    <location>
        <begin position="96"/>
        <end position="129"/>
    </location>
</feature>
<accession>A0A2N1MDT2</accession>
<comment type="caution">
    <text evidence="2">The sequence shown here is derived from an EMBL/GenBank/DDBJ whole genome shotgun (WGS) entry which is preliminary data.</text>
</comment>
<sequence length="296" mass="33053">MVFFADLQIFRFKNLQCSTILHGKGSHRRGNRKNGSHGNGRGSCGKGSHGSGRECGVKLCESSIPITIIDKNEKNAIQILSDDDFEATSEKSAIETKLKEKSKSRINSRQQQNIHESVDDNEESHQSRQQDNITFLLQVTDSDDSDCDDDNTGINEDSGNNEDIVSSRRIGKPEALSDKTNVFKVWLVLEKLDILATANQICDAMNGSLDSSTASVTSKLPAAPNSAIEDKIKCLFLRCREPPERAIESLIAKIFNYELYSNEATEVICHSKRVLTDFRSKLNNKIIMKVHEFKDN</sequence>
<gene>
    <name evidence="2" type="ORF">RhiirC2_794419</name>
</gene>
<reference evidence="2 3" key="1">
    <citation type="submission" date="2016-04" db="EMBL/GenBank/DDBJ databases">
        <title>Genome analyses suggest a sexual origin of heterokaryosis in a supposedly ancient asexual fungus.</title>
        <authorList>
            <person name="Ropars J."/>
            <person name="Sedzielewska K."/>
            <person name="Noel J."/>
            <person name="Charron P."/>
            <person name="Farinelli L."/>
            <person name="Marton T."/>
            <person name="Kruger M."/>
            <person name="Pelin A."/>
            <person name="Brachmann A."/>
            <person name="Corradi N."/>
        </authorList>
    </citation>
    <scope>NUCLEOTIDE SEQUENCE [LARGE SCALE GENOMIC DNA]</scope>
    <source>
        <strain evidence="2 3">C2</strain>
    </source>
</reference>
<dbReference type="EMBL" id="LLXL01002911">
    <property type="protein sequence ID" value="PKK59719.1"/>
    <property type="molecule type" value="Genomic_DNA"/>
</dbReference>
<protein>
    <submittedName>
        <fullName evidence="2">Uncharacterized protein</fullName>
    </submittedName>
</protein>
<dbReference type="Proteomes" id="UP000233469">
    <property type="component" value="Unassembled WGS sequence"/>
</dbReference>
<evidence type="ECO:0000313" key="2">
    <source>
        <dbReference type="EMBL" id="PKK59719.1"/>
    </source>
</evidence>
<evidence type="ECO:0000256" key="1">
    <source>
        <dbReference type="SAM" id="MobiDB-lite"/>
    </source>
</evidence>
<dbReference type="AlphaFoldDB" id="A0A2N1MDT2"/>
<feature type="region of interest" description="Disordered" evidence="1">
    <location>
        <begin position="23"/>
        <end position="53"/>
    </location>
</feature>